<protein>
    <submittedName>
        <fullName evidence="1">Uncharacterized protein</fullName>
    </submittedName>
</protein>
<proteinExistence type="predicted"/>
<organism evidence="1">
    <name type="scientific">Glycine soja</name>
    <name type="common">Wild soybean</name>
    <dbReference type="NCBI Taxonomy" id="3848"/>
    <lineage>
        <taxon>Eukaryota</taxon>
        <taxon>Viridiplantae</taxon>
        <taxon>Streptophyta</taxon>
        <taxon>Embryophyta</taxon>
        <taxon>Tracheophyta</taxon>
        <taxon>Spermatophyta</taxon>
        <taxon>Magnoliopsida</taxon>
        <taxon>eudicotyledons</taxon>
        <taxon>Gunneridae</taxon>
        <taxon>Pentapetalae</taxon>
        <taxon>rosids</taxon>
        <taxon>fabids</taxon>
        <taxon>Fabales</taxon>
        <taxon>Fabaceae</taxon>
        <taxon>Papilionoideae</taxon>
        <taxon>50 kb inversion clade</taxon>
        <taxon>NPAAA clade</taxon>
        <taxon>indigoferoid/millettioid clade</taxon>
        <taxon>Phaseoleae</taxon>
        <taxon>Glycine</taxon>
        <taxon>Glycine subgen. Soja</taxon>
    </lineage>
</organism>
<accession>A0A0B2PCG4</accession>
<dbReference type="EMBL" id="KN668474">
    <property type="protein sequence ID" value="KHN05353.1"/>
    <property type="molecule type" value="Genomic_DNA"/>
</dbReference>
<sequence length="66" mass="7053">MYPSLRSPAPSLHDTASLTSLLELEPNSVFFVTTHNLNLVVNDLAPDHAVVAPENAVRLAPAPSPH</sequence>
<dbReference type="Proteomes" id="UP000053555">
    <property type="component" value="Unassembled WGS sequence"/>
</dbReference>
<gene>
    <name evidence="1" type="ORF">glysoja_047373</name>
</gene>
<name>A0A0B2PCG4_GLYSO</name>
<dbReference type="AlphaFoldDB" id="A0A0B2PCG4"/>
<reference evidence="1" key="1">
    <citation type="submission" date="2014-07" db="EMBL/GenBank/DDBJ databases">
        <title>Identification of a novel salt tolerance gene in wild soybean by whole-genome sequencing.</title>
        <authorList>
            <person name="Lam H.-M."/>
            <person name="Qi X."/>
            <person name="Li M.-W."/>
            <person name="Liu X."/>
            <person name="Xie M."/>
            <person name="Ni M."/>
            <person name="Xu X."/>
        </authorList>
    </citation>
    <scope>NUCLEOTIDE SEQUENCE [LARGE SCALE GENOMIC DNA]</scope>
    <source>
        <tissue evidence="1">Root</tissue>
    </source>
</reference>
<evidence type="ECO:0000313" key="1">
    <source>
        <dbReference type="EMBL" id="KHN05353.1"/>
    </source>
</evidence>